<gene>
    <name evidence="10" type="primary">mreD</name>
    <name evidence="10" type="ORF">ABGV49_07670</name>
    <name evidence="9" type="ORF">BKX93_15570</name>
</gene>
<dbReference type="PIRSF" id="PIRSF018472">
    <property type="entry name" value="MreD_proteobac"/>
    <property type="match status" value="1"/>
</dbReference>
<evidence type="ECO:0000256" key="3">
    <source>
        <dbReference type="ARBA" id="ARBA00022475"/>
    </source>
</evidence>
<organism evidence="9 11">
    <name type="scientific">Chromobacterium vaccinii</name>
    <dbReference type="NCBI Taxonomy" id="1108595"/>
    <lineage>
        <taxon>Bacteria</taxon>
        <taxon>Pseudomonadati</taxon>
        <taxon>Pseudomonadota</taxon>
        <taxon>Betaproteobacteria</taxon>
        <taxon>Neisseriales</taxon>
        <taxon>Chromobacteriaceae</taxon>
        <taxon>Chromobacterium</taxon>
    </lineage>
</organism>
<keyword evidence="5" id="KW-0133">Cell shape</keyword>
<reference evidence="10 12" key="2">
    <citation type="submission" date="2024-05" db="EMBL/GenBank/DDBJ databases">
        <authorList>
            <person name="De Oliveira J.P."/>
            <person name="Noriler S.A."/>
            <person name="De Oliveira A.G."/>
            <person name="Sipoli D.S."/>
        </authorList>
    </citation>
    <scope>NUCLEOTIDE SEQUENCE [LARGE SCALE GENOMIC DNA]</scope>
    <source>
        <strain evidence="10 12">LABIM189</strain>
    </source>
</reference>
<keyword evidence="4 8" id="KW-0812">Transmembrane</keyword>
<evidence type="ECO:0000256" key="2">
    <source>
        <dbReference type="ARBA" id="ARBA00007776"/>
    </source>
</evidence>
<feature type="transmembrane region" description="Helical" evidence="8">
    <location>
        <begin position="60"/>
        <end position="80"/>
    </location>
</feature>
<keyword evidence="3" id="KW-1003">Cell membrane</keyword>
<evidence type="ECO:0000256" key="7">
    <source>
        <dbReference type="ARBA" id="ARBA00023136"/>
    </source>
</evidence>
<comment type="subcellular location">
    <subcellularLocation>
        <location evidence="1">Cell membrane</location>
        <topology evidence="1">Multi-pass membrane protein</topology>
    </subcellularLocation>
</comment>
<evidence type="ECO:0000313" key="12">
    <source>
        <dbReference type="Proteomes" id="UP001455709"/>
    </source>
</evidence>
<evidence type="ECO:0000256" key="8">
    <source>
        <dbReference type="SAM" id="Phobius"/>
    </source>
</evidence>
<dbReference type="GeneID" id="68842627"/>
<dbReference type="GO" id="GO:0008360">
    <property type="term" value="P:regulation of cell shape"/>
    <property type="evidence" value="ECO:0007669"/>
    <property type="project" value="UniProtKB-KW"/>
</dbReference>
<accession>A0A1D9LJ89</accession>
<dbReference type="Proteomes" id="UP001455709">
    <property type="component" value="Unassembled WGS sequence"/>
</dbReference>
<keyword evidence="12" id="KW-1185">Reference proteome</keyword>
<keyword evidence="7 8" id="KW-0472">Membrane</keyword>
<comment type="similarity">
    <text evidence="2">Belongs to the MreD family.</text>
</comment>
<evidence type="ECO:0000256" key="6">
    <source>
        <dbReference type="ARBA" id="ARBA00022989"/>
    </source>
</evidence>
<evidence type="ECO:0000313" key="9">
    <source>
        <dbReference type="EMBL" id="AOZ51279.1"/>
    </source>
</evidence>
<dbReference type="AlphaFoldDB" id="A0A1D9LJ89"/>
<dbReference type="EMBL" id="JBDOJC010000001">
    <property type="protein sequence ID" value="MEO2216926.1"/>
    <property type="molecule type" value="Genomic_DNA"/>
</dbReference>
<protein>
    <submittedName>
        <fullName evidence="9">Rod shape-determining protein MreD</fullName>
    </submittedName>
</protein>
<dbReference type="NCBIfam" id="TIGR03426">
    <property type="entry name" value="shape_MreD"/>
    <property type="match status" value="1"/>
</dbReference>
<feature type="transmembrane region" description="Helical" evidence="8">
    <location>
        <begin position="101"/>
        <end position="123"/>
    </location>
</feature>
<reference evidence="9 11" key="1">
    <citation type="submission" date="2016-10" db="EMBL/GenBank/DDBJ databases">
        <title>Chromobacterium muskegensis sp. nov., an insecticidal bacterium isolated from Sphagnum bogs.</title>
        <authorList>
            <person name="Sparks M.E."/>
            <person name="Blackburn M.B."/>
            <person name="Gundersen-Rindal D.E."/>
            <person name="Mitchell A."/>
            <person name="Farrar R."/>
            <person name="Kuhar D."/>
        </authorList>
    </citation>
    <scope>NUCLEOTIDE SEQUENCE [LARGE SCALE GENOMIC DNA]</scope>
    <source>
        <strain evidence="9 11">21-1</strain>
    </source>
</reference>
<evidence type="ECO:0000256" key="4">
    <source>
        <dbReference type="ARBA" id="ARBA00022692"/>
    </source>
</evidence>
<keyword evidence="6 8" id="KW-1133">Transmembrane helix</keyword>
<dbReference type="EMBL" id="CP017707">
    <property type="protein sequence ID" value="AOZ51279.1"/>
    <property type="molecule type" value="Genomic_DNA"/>
</dbReference>
<dbReference type="KEGG" id="cvc:BKX93_15570"/>
<dbReference type="PANTHER" id="PTHR37484">
    <property type="entry name" value="ROD SHAPE-DETERMINING PROTEIN MRED"/>
    <property type="match status" value="1"/>
</dbReference>
<dbReference type="InterPro" id="IPR026034">
    <property type="entry name" value="MreD_proteobac"/>
</dbReference>
<evidence type="ECO:0000313" key="10">
    <source>
        <dbReference type="EMBL" id="MEO2216926.1"/>
    </source>
</evidence>
<proteinExistence type="inferred from homology"/>
<dbReference type="GeneID" id="97477189"/>
<dbReference type="PANTHER" id="PTHR37484:SF1">
    <property type="entry name" value="ROD SHAPE-DETERMINING PROTEIN MRED"/>
    <property type="match status" value="1"/>
</dbReference>
<feature type="transmembrane region" description="Helical" evidence="8">
    <location>
        <begin position="135"/>
        <end position="154"/>
    </location>
</feature>
<dbReference type="RefSeq" id="WP_021477377.1">
    <property type="nucleotide sequence ID" value="NZ_CP017707.1"/>
</dbReference>
<evidence type="ECO:0000313" key="11">
    <source>
        <dbReference type="Proteomes" id="UP000178776"/>
    </source>
</evidence>
<dbReference type="InterPro" id="IPR007227">
    <property type="entry name" value="Cell_shape_determining_MreD"/>
</dbReference>
<dbReference type="STRING" id="1108595.BKX93_15570"/>
<dbReference type="GO" id="GO:0005886">
    <property type="term" value="C:plasma membrane"/>
    <property type="evidence" value="ECO:0007669"/>
    <property type="project" value="UniProtKB-SubCell"/>
</dbReference>
<dbReference type="Pfam" id="PF04093">
    <property type="entry name" value="MreD"/>
    <property type="match status" value="1"/>
</dbReference>
<name>A0A1D9LJ89_9NEIS</name>
<dbReference type="Proteomes" id="UP000178776">
    <property type="component" value="Chromosome"/>
</dbReference>
<evidence type="ECO:0000256" key="1">
    <source>
        <dbReference type="ARBA" id="ARBA00004651"/>
    </source>
</evidence>
<evidence type="ECO:0000256" key="5">
    <source>
        <dbReference type="ARBA" id="ARBA00022960"/>
    </source>
</evidence>
<sequence>MSLDRPKELLKPVKRRFILTTFVIAVLVELVPLPHGSTRWLPDFIGLLILYWVINQPRRVNIGIAFLMGIIADVSTAGLFGQHALAYSITAFLALSRQRQLVMFNLGQQALVVLGLMLTNQLIMVVVRMLTGSAFVGWSYFLPPLIGALLWPLLTKLMLIPYRHHTA</sequence>